<comment type="caution">
    <text evidence="1">The sequence shown here is derived from an EMBL/GenBank/DDBJ whole genome shotgun (WGS) entry which is preliminary data.</text>
</comment>
<dbReference type="SFLD" id="SFLDG01129">
    <property type="entry name" value="C1.5:_HAD__Beta-PGM__Phosphata"/>
    <property type="match status" value="1"/>
</dbReference>
<dbReference type="GO" id="GO:0016787">
    <property type="term" value="F:hydrolase activity"/>
    <property type="evidence" value="ECO:0007669"/>
    <property type="project" value="UniProtKB-KW"/>
</dbReference>
<dbReference type="Proteomes" id="UP000276301">
    <property type="component" value="Unassembled WGS sequence"/>
</dbReference>
<dbReference type="InterPro" id="IPR023198">
    <property type="entry name" value="PGP-like_dom2"/>
</dbReference>
<dbReference type="SFLD" id="SFLDG01135">
    <property type="entry name" value="C1.5.6:_HAD__Beta-PGM__Phospha"/>
    <property type="match status" value="1"/>
</dbReference>
<protein>
    <submittedName>
        <fullName evidence="1">HAD family hydrolase</fullName>
    </submittedName>
</protein>
<proteinExistence type="predicted"/>
<dbReference type="Gene3D" id="3.40.50.1000">
    <property type="entry name" value="HAD superfamily/HAD-like"/>
    <property type="match status" value="1"/>
</dbReference>
<keyword evidence="2" id="KW-1185">Reference proteome</keyword>
<dbReference type="RefSeq" id="WP_101550939.1">
    <property type="nucleotide sequence ID" value="NZ_DBFSDP010000268.1"/>
</dbReference>
<evidence type="ECO:0000313" key="1">
    <source>
        <dbReference type="EMBL" id="RLL14656.1"/>
    </source>
</evidence>
<dbReference type="InterPro" id="IPR023214">
    <property type="entry name" value="HAD_sf"/>
</dbReference>
<accession>A0A498CR68</accession>
<dbReference type="SUPFAM" id="SSF56784">
    <property type="entry name" value="HAD-like"/>
    <property type="match status" value="1"/>
</dbReference>
<dbReference type="PANTHER" id="PTHR43434">
    <property type="entry name" value="PHOSPHOGLYCOLATE PHOSPHATASE"/>
    <property type="match status" value="1"/>
</dbReference>
<sequence length="233" mass="25632">MKRMKYQVVLWDFDGTLVDSSPGLFRSLGRMFERMGRPVPGEEVLRKFIGPPIVYSLKTYTGMSDEDAEKAVWLFREDYEAGGCYLSKVYDGLPELLGRLRERGIKTGVATLKPEKTARHLLEYLGIDHLIDTCIGNRNDEKGAITKKDIIETALDRLGWTDKSRVVLIGDSVYDADGAITAGIDFVGAAYGFGLLPEQAEELGCCYVAESPADLEPFFFGPGDCNAAAGAVK</sequence>
<evidence type="ECO:0000313" key="2">
    <source>
        <dbReference type="Proteomes" id="UP000276301"/>
    </source>
</evidence>
<dbReference type="InterPro" id="IPR036412">
    <property type="entry name" value="HAD-like_sf"/>
</dbReference>
<dbReference type="EMBL" id="RCHT01000001">
    <property type="protein sequence ID" value="RLL14656.1"/>
    <property type="molecule type" value="Genomic_DNA"/>
</dbReference>
<dbReference type="PANTHER" id="PTHR43434:SF20">
    <property type="entry name" value="5'-NUCLEOTIDASE"/>
    <property type="match status" value="1"/>
</dbReference>
<dbReference type="Gene3D" id="1.10.150.240">
    <property type="entry name" value="Putative phosphatase, domain 2"/>
    <property type="match status" value="1"/>
</dbReference>
<dbReference type="GO" id="GO:0004713">
    <property type="term" value="F:protein tyrosine kinase activity"/>
    <property type="evidence" value="ECO:0007669"/>
    <property type="project" value="TreeGrafter"/>
</dbReference>
<dbReference type="SFLD" id="SFLDS00003">
    <property type="entry name" value="Haloacid_Dehalogenase"/>
    <property type="match status" value="1"/>
</dbReference>
<dbReference type="InterPro" id="IPR041492">
    <property type="entry name" value="HAD_2"/>
</dbReference>
<dbReference type="InterPro" id="IPR050155">
    <property type="entry name" value="HAD-like_hydrolase_sf"/>
</dbReference>
<reference evidence="1 2" key="1">
    <citation type="submission" date="2018-10" db="EMBL/GenBank/DDBJ databases">
        <title>Anaerotruncus faecis sp. nov., isolated from human feces.</title>
        <authorList>
            <person name="Wang Y.-J."/>
        </authorList>
    </citation>
    <scope>NUCLEOTIDE SEQUENCE [LARGE SCALE GENOMIC DNA]</scope>
    <source>
        <strain evidence="1 2">22A2-44</strain>
    </source>
</reference>
<dbReference type="AlphaFoldDB" id="A0A498CR68"/>
<dbReference type="Pfam" id="PF13419">
    <property type="entry name" value="HAD_2"/>
    <property type="match status" value="1"/>
</dbReference>
<organism evidence="1 2">
    <name type="scientific">Anaerotruncus massiliensis</name>
    <name type="common">ex Liu et al. 2021</name>
    <dbReference type="NCBI Taxonomy" id="2321404"/>
    <lineage>
        <taxon>Bacteria</taxon>
        <taxon>Bacillati</taxon>
        <taxon>Bacillota</taxon>
        <taxon>Clostridia</taxon>
        <taxon>Eubacteriales</taxon>
        <taxon>Oscillospiraceae</taxon>
        <taxon>Anaerotruncus</taxon>
    </lineage>
</organism>
<name>A0A498CR68_9FIRM</name>
<dbReference type="GO" id="GO:0005829">
    <property type="term" value="C:cytosol"/>
    <property type="evidence" value="ECO:0007669"/>
    <property type="project" value="TreeGrafter"/>
</dbReference>
<gene>
    <name evidence="1" type="ORF">D4A47_01355</name>
</gene>
<keyword evidence="1" id="KW-0378">Hydrolase</keyword>